<feature type="transmembrane region" description="Helical" evidence="1">
    <location>
        <begin position="36"/>
        <end position="54"/>
    </location>
</feature>
<sequence length="677" mass="78370">MEILNIIYITLAACVALGFSYFQYYVKSKRSGNQRLILFILRALSVFTLLFLLINPKIKSVVIEREKPDLVLALDNTESIAHLHQENNLKEIASFFNKDEEINERFNVQNIYFGSEISTEDSANFGAKQTDIFKVLDDIKSSFKKNQNATILITDGNQTLGRDFQYFNASKNQKIFPIIIGDTTKFPDLSIAKLNVNRYAFLDNKFPVEIFINYSGSKNVASRFLISKGGNTVFSKELNFSAENRSVRLEANLQAVQLGPQTYSAAILPMEDEKNTINNKNDFAVDVIDERTSVLILSSIAHPDLGMLKKSIEANKQRKATIKYANENNINFNEYQLVIFYQPNNNFNEWFEAINAVNLNYVVITGTQTNWNAIHKSIPYLSKNTSNEKQDFYAAINPSFNQFQFEDIGFSDFPPLQATFGDLKINTDFDALLYQKIEGVNIEEPLLMMVKNNDRSSVYLFGENIWRWRTKVFIDHQSFEKFDNFIGALVQNLSSKKKKERLTIDYKSFYYSNEIVKFNAQFFDENYQFDPNANLQIELENDHRNTDLNSRFLLRNNFYEVSFNTLQPGDYNFTVTEDDSEIKKSGKFSVISFNVEEQFSSANFSKLNSLALKNDSQVYFPNQLQDLKKQLLKDSRFSIIIEESTKFRPIIDWYVLLFVLIGLLTGEWFYRKYKGLI</sequence>
<evidence type="ECO:0000256" key="1">
    <source>
        <dbReference type="SAM" id="Phobius"/>
    </source>
</evidence>
<reference evidence="2 3" key="1">
    <citation type="journal article" date="2010" name="BMC Genomics">
        <title>The complete genome of Zunongwangia profunda SM-A87 reveals its adaptation to the deep-sea environment and ecological role in sedimentary organic nitrogen degradation.</title>
        <authorList>
            <person name="Qin Q.L."/>
            <person name="Zhang X.Y."/>
            <person name="Wang X.M."/>
            <person name="Liu G.M."/>
            <person name="Chen X.L."/>
            <person name="Xie B.B."/>
            <person name="Dang H.Y."/>
            <person name="Zhou B.C."/>
            <person name="Yu J."/>
            <person name="Zhang Y.Z."/>
        </authorList>
    </citation>
    <scope>NUCLEOTIDE SEQUENCE [LARGE SCALE GENOMIC DNA]</scope>
    <source>
        <strain evidence="3">DSM 18752 / CCTCC AB 206139 / SM-A87</strain>
    </source>
</reference>
<dbReference type="KEGG" id="zpr:ZPR_2379"/>
<dbReference type="InterPro" id="IPR036465">
    <property type="entry name" value="vWFA_dom_sf"/>
</dbReference>
<dbReference type="Proteomes" id="UP000001654">
    <property type="component" value="Chromosome"/>
</dbReference>
<dbReference type="RefSeq" id="WP_013071802.1">
    <property type="nucleotide sequence ID" value="NC_014041.1"/>
</dbReference>
<dbReference type="PANTHER" id="PTHR37947:SF1">
    <property type="entry name" value="BLL2462 PROTEIN"/>
    <property type="match status" value="1"/>
</dbReference>
<dbReference type="OrthoDB" id="9763076at2"/>
<gene>
    <name evidence="2" type="ordered locus">ZPR_2379</name>
</gene>
<evidence type="ECO:0000313" key="2">
    <source>
        <dbReference type="EMBL" id="ADF52703.1"/>
    </source>
</evidence>
<accession>D5BD23</accession>
<proteinExistence type="predicted"/>
<name>D5BD23_ZUNPS</name>
<protein>
    <submittedName>
        <fullName evidence="2">Membrane protein</fullName>
    </submittedName>
</protein>
<evidence type="ECO:0000313" key="3">
    <source>
        <dbReference type="Proteomes" id="UP000001654"/>
    </source>
</evidence>
<keyword evidence="1" id="KW-1133">Transmembrane helix</keyword>
<feature type="transmembrane region" description="Helical" evidence="1">
    <location>
        <begin position="6"/>
        <end position="24"/>
    </location>
</feature>
<keyword evidence="3" id="KW-1185">Reference proteome</keyword>
<dbReference type="eggNOG" id="COG2304">
    <property type="taxonomic scope" value="Bacteria"/>
</dbReference>
<dbReference type="EMBL" id="CP001650">
    <property type="protein sequence ID" value="ADF52703.1"/>
    <property type="molecule type" value="Genomic_DNA"/>
</dbReference>
<keyword evidence="1" id="KW-0812">Transmembrane</keyword>
<dbReference type="AlphaFoldDB" id="D5BD23"/>
<dbReference type="PANTHER" id="PTHR37947">
    <property type="entry name" value="BLL2462 PROTEIN"/>
    <property type="match status" value="1"/>
</dbReference>
<dbReference type="HOGENOM" id="CLU_025060_0_0_10"/>
<keyword evidence="1" id="KW-0472">Membrane</keyword>
<organism evidence="2 3">
    <name type="scientific">Zunongwangia profunda (strain DSM 18752 / CCTCC AB 206139 / SM-A87)</name>
    <name type="common">Wangia profunda</name>
    <dbReference type="NCBI Taxonomy" id="655815"/>
    <lineage>
        <taxon>Bacteria</taxon>
        <taxon>Pseudomonadati</taxon>
        <taxon>Bacteroidota</taxon>
        <taxon>Flavobacteriia</taxon>
        <taxon>Flavobacteriales</taxon>
        <taxon>Flavobacteriaceae</taxon>
        <taxon>Zunongwangia</taxon>
    </lineage>
</organism>
<dbReference type="STRING" id="655815.ZPR_2379"/>
<feature type="transmembrane region" description="Helical" evidence="1">
    <location>
        <begin position="653"/>
        <end position="670"/>
    </location>
</feature>
<dbReference type="SUPFAM" id="SSF53300">
    <property type="entry name" value="vWA-like"/>
    <property type="match status" value="1"/>
</dbReference>